<dbReference type="SMART" id="SM00856">
    <property type="entry name" value="PMEI"/>
    <property type="match status" value="1"/>
</dbReference>
<evidence type="ECO:0000313" key="4">
    <source>
        <dbReference type="EMBL" id="KAK1304110.1"/>
    </source>
</evidence>
<gene>
    <name evidence="4" type="ORF">QJS10_CPB11g00430</name>
</gene>
<organism evidence="4 5">
    <name type="scientific">Acorus calamus</name>
    <name type="common">Sweet flag</name>
    <dbReference type="NCBI Taxonomy" id="4465"/>
    <lineage>
        <taxon>Eukaryota</taxon>
        <taxon>Viridiplantae</taxon>
        <taxon>Streptophyta</taxon>
        <taxon>Embryophyta</taxon>
        <taxon>Tracheophyta</taxon>
        <taxon>Spermatophyta</taxon>
        <taxon>Magnoliopsida</taxon>
        <taxon>Liliopsida</taxon>
        <taxon>Acoraceae</taxon>
        <taxon>Acorus</taxon>
    </lineage>
</organism>
<dbReference type="FunFam" id="1.20.140.40:FF:000005">
    <property type="entry name" value="Pectin methylesterase inhibitor 1"/>
    <property type="match status" value="1"/>
</dbReference>
<evidence type="ECO:0000256" key="1">
    <source>
        <dbReference type="ARBA" id="ARBA00022729"/>
    </source>
</evidence>
<feature type="domain" description="Pectinesterase inhibitor" evidence="3">
    <location>
        <begin position="36"/>
        <end position="195"/>
    </location>
</feature>
<dbReference type="CDD" id="cd15798">
    <property type="entry name" value="PMEI-like_3"/>
    <property type="match status" value="1"/>
</dbReference>
<dbReference type="InterPro" id="IPR051955">
    <property type="entry name" value="PME_Inhibitor"/>
</dbReference>
<evidence type="ECO:0000259" key="3">
    <source>
        <dbReference type="SMART" id="SM00856"/>
    </source>
</evidence>
<dbReference type="Proteomes" id="UP001180020">
    <property type="component" value="Unassembled WGS sequence"/>
</dbReference>
<feature type="chain" id="PRO_5043642336" description="Pectinesterase inhibitor domain-containing protein" evidence="2">
    <location>
        <begin position="23"/>
        <end position="206"/>
    </location>
</feature>
<protein>
    <recommendedName>
        <fullName evidence="3">Pectinesterase inhibitor domain-containing protein</fullName>
    </recommendedName>
</protein>
<dbReference type="GO" id="GO:0046910">
    <property type="term" value="F:pectinesterase inhibitor activity"/>
    <property type="evidence" value="ECO:0007669"/>
    <property type="project" value="UniProtKB-ARBA"/>
</dbReference>
<proteinExistence type="predicted"/>
<keyword evidence="5" id="KW-1185">Reference proteome</keyword>
<dbReference type="Pfam" id="PF04043">
    <property type="entry name" value="PMEI"/>
    <property type="match status" value="1"/>
</dbReference>
<dbReference type="InterPro" id="IPR006501">
    <property type="entry name" value="Pectinesterase_inhib_dom"/>
</dbReference>
<evidence type="ECO:0000313" key="5">
    <source>
        <dbReference type="Proteomes" id="UP001180020"/>
    </source>
</evidence>
<comment type="caution">
    <text evidence="4">The sequence shown here is derived from an EMBL/GenBank/DDBJ whole genome shotgun (WGS) entry which is preliminary data.</text>
</comment>
<dbReference type="NCBIfam" id="TIGR01614">
    <property type="entry name" value="PME_inhib"/>
    <property type="match status" value="1"/>
</dbReference>
<name>A0AAV9DTV2_ACOCL</name>
<dbReference type="Gene3D" id="1.20.140.40">
    <property type="entry name" value="Invertase/pectin methylesterase inhibitor family protein"/>
    <property type="match status" value="1"/>
</dbReference>
<dbReference type="EMBL" id="JAUJYO010000011">
    <property type="protein sequence ID" value="KAK1304110.1"/>
    <property type="molecule type" value="Genomic_DNA"/>
</dbReference>
<dbReference type="SUPFAM" id="SSF101148">
    <property type="entry name" value="Plant invertase/pectin methylesterase inhibitor"/>
    <property type="match status" value="1"/>
</dbReference>
<sequence length="206" mass="22241">MEPYLRVLTMTLSLIFYLLSSAASPSPFPSPSPSSAPSDFIKRSCGSTRYPTLCVQSLSAYAPAIHDNPKHLAQAALAVSIKHARSAHAFVTRLSRAKGVRSREAGAVRDCVENMSDTVDQLTSSYRELGHAGLPESAEFPWHISNVQTWVSAALTDESTCMDGFAGSPVEGRLRNSVRARIENAMQVTSNALALVNHVAPKDMQP</sequence>
<dbReference type="PANTHER" id="PTHR31080">
    <property type="entry name" value="PECTINESTERASE INHIBITOR-LIKE"/>
    <property type="match status" value="1"/>
</dbReference>
<dbReference type="PANTHER" id="PTHR31080:SF87">
    <property type="entry name" value="PECTINESTERASE INHIBITOR 7"/>
    <property type="match status" value="1"/>
</dbReference>
<dbReference type="InterPro" id="IPR035513">
    <property type="entry name" value="Invertase/methylesterase_inhib"/>
</dbReference>
<reference evidence="4" key="2">
    <citation type="submission" date="2023-06" db="EMBL/GenBank/DDBJ databases">
        <authorList>
            <person name="Ma L."/>
            <person name="Liu K.-W."/>
            <person name="Li Z."/>
            <person name="Hsiao Y.-Y."/>
            <person name="Qi Y."/>
            <person name="Fu T."/>
            <person name="Tang G."/>
            <person name="Zhang D."/>
            <person name="Sun W.-H."/>
            <person name="Liu D.-K."/>
            <person name="Li Y."/>
            <person name="Chen G.-Z."/>
            <person name="Liu X.-D."/>
            <person name="Liao X.-Y."/>
            <person name="Jiang Y.-T."/>
            <person name="Yu X."/>
            <person name="Hao Y."/>
            <person name="Huang J."/>
            <person name="Zhao X.-W."/>
            <person name="Ke S."/>
            <person name="Chen Y.-Y."/>
            <person name="Wu W.-L."/>
            <person name="Hsu J.-L."/>
            <person name="Lin Y.-F."/>
            <person name="Huang M.-D."/>
            <person name="Li C.-Y."/>
            <person name="Huang L."/>
            <person name="Wang Z.-W."/>
            <person name="Zhao X."/>
            <person name="Zhong W.-Y."/>
            <person name="Peng D.-H."/>
            <person name="Ahmad S."/>
            <person name="Lan S."/>
            <person name="Zhang J.-S."/>
            <person name="Tsai W.-C."/>
            <person name="Van De Peer Y."/>
            <person name="Liu Z.-J."/>
        </authorList>
    </citation>
    <scope>NUCLEOTIDE SEQUENCE</scope>
    <source>
        <strain evidence="4">CP</strain>
        <tissue evidence="4">Leaves</tissue>
    </source>
</reference>
<evidence type="ECO:0000256" key="2">
    <source>
        <dbReference type="SAM" id="SignalP"/>
    </source>
</evidence>
<keyword evidence="1 2" id="KW-0732">Signal</keyword>
<reference evidence="4" key="1">
    <citation type="journal article" date="2023" name="Nat. Commun.">
        <title>Diploid and tetraploid genomes of Acorus and the evolution of monocots.</title>
        <authorList>
            <person name="Ma L."/>
            <person name="Liu K.W."/>
            <person name="Li Z."/>
            <person name="Hsiao Y.Y."/>
            <person name="Qi Y."/>
            <person name="Fu T."/>
            <person name="Tang G.D."/>
            <person name="Zhang D."/>
            <person name="Sun W.H."/>
            <person name="Liu D.K."/>
            <person name="Li Y."/>
            <person name="Chen G.Z."/>
            <person name="Liu X.D."/>
            <person name="Liao X.Y."/>
            <person name="Jiang Y.T."/>
            <person name="Yu X."/>
            <person name="Hao Y."/>
            <person name="Huang J."/>
            <person name="Zhao X.W."/>
            <person name="Ke S."/>
            <person name="Chen Y.Y."/>
            <person name="Wu W.L."/>
            <person name="Hsu J.L."/>
            <person name="Lin Y.F."/>
            <person name="Huang M.D."/>
            <person name="Li C.Y."/>
            <person name="Huang L."/>
            <person name="Wang Z.W."/>
            <person name="Zhao X."/>
            <person name="Zhong W.Y."/>
            <person name="Peng D.H."/>
            <person name="Ahmad S."/>
            <person name="Lan S."/>
            <person name="Zhang J.S."/>
            <person name="Tsai W.C."/>
            <person name="Van de Peer Y."/>
            <person name="Liu Z.J."/>
        </authorList>
    </citation>
    <scope>NUCLEOTIDE SEQUENCE</scope>
    <source>
        <strain evidence="4">CP</strain>
    </source>
</reference>
<dbReference type="AlphaFoldDB" id="A0AAV9DTV2"/>
<accession>A0AAV9DTV2</accession>
<feature type="signal peptide" evidence="2">
    <location>
        <begin position="1"/>
        <end position="22"/>
    </location>
</feature>